<sequence length="173" mass="19545">MPITFEDAARTILTEELERLKRTIIDHHFAAGQKASGKTAASIHAVVNESEGTLYGRAAFDELEKGRKPGPAPKDFYKVILQWMRDKGIKGTPIPYTTDRPHKYTPQERGDRTLAYFIAKKIQKDGTRLFRSGGRTDIYSNAIPDATARIRERITAILRVEIKNIYTNSIIAQ</sequence>
<evidence type="ECO:0000313" key="1">
    <source>
        <dbReference type="EMBL" id="DAD77711.1"/>
    </source>
</evidence>
<proteinExistence type="predicted"/>
<protein>
    <submittedName>
        <fullName evidence="1">Uncharacterized protein</fullName>
    </submittedName>
</protein>
<accession>A0A8S5M6J7</accession>
<dbReference type="EMBL" id="BK014831">
    <property type="protein sequence ID" value="DAD77711.1"/>
    <property type="molecule type" value="Genomic_DNA"/>
</dbReference>
<organism evidence="1">
    <name type="scientific">Siphoviridae sp. ctCOj19</name>
    <dbReference type="NCBI Taxonomy" id="2826193"/>
    <lineage>
        <taxon>Viruses</taxon>
        <taxon>Duplodnaviria</taxon>
        <taxon>Heunggongvirae</taxon>
        <taxon>Uroviricota</taxon>
        <taxon>Caudoviricetes</taxon>
    </lineage>
</organism>
<reference evidence="1" key="1">
    <citation type="journal article" date="2021" name="Proc. Natl. Acad. Sci. U.S.A.">
        <title>A Catalog of Tens of Thousands of Viruses from Human Metagenomes Reveals Hidden Associations with Chronic Diseases.</title>
        <authorList>
            <person name="Tisza M.J."/>
            <person name="Buck C.B."/>
        </authorList>
    </citation>
    <scope>NUCLEOTIDE SEQUENCE</scope>
    <source>
        <strain evidence="1">CtCOj19</strain>
    </source>
</reference>
<name>A0A8S5M6J7_9CAUD</name>